<dbReference type="AlphaFoldDB" id="A0A2M7H469"/>
<evidence type="ECO:0000313" key="1">
    <source>
        <dbReference type="EMBL" id="PIW37009.1"/>
    </source>
</evidence>
<gene>
    <name evidence="1" type="ORF">COW24_02500</name>
</gene>
<comment type="caution">
    <text evidence="1">The sequence shown here is derived from an EMBL/GenBank/DDBJ whole genome shotgun (WGS) entry which is preliminary data.</text>
</comment>
<organism evidence="1 2">
    <name type="scientific">Candidatus Kerfeldbacteria bacterium CG15_BIG_FIL_POST_REV_8_21_14_020_45_12</name>
    <dbReference type="NCBI Taxonomy" id="2014247"/>
    <lineage>
        <taxon>Bacteria</taxon>
        <taxon>Candidatus Kerfeldiibacteriota</taxon>
    </lineage>
</organism>
<evidence type="ECO:0000313" key="2">
    <source>
        <dbReference type="Proteomes" id="UP000230292"/>
    </source>
</evidence>
<accession>A0A2M7H469</accession>
<proteinExistence type="predicted"/>
<sequence>DPEAEVSQDDLYAIKSELESCRGSNWLRFNQIASSLLILFPDHRVEIGLDEVVRDSVLDSVKTSLRSDSLLSFSKQARSLITLFPDTRAELGLGERIWTGMKEELDLSAGFDWYEFCSMASDLVILFPRRSLRHCVTWLTPPPKPGFLAACH</sequence>
<name>A0A2M7H469_9BACT</name>
<reference evidence="1 2" key="1">
    <citation type="submission" date="2017-09" db="EMBL/GenBank/DDBJ databases">
        <title>Depth-based differentiation of microbial function through sediment-hosted aquifers and enrichment of novel symbionts in the deep terrestrial subsurface.</title>
        <authorList>
            <person name="Probst A.J."/>
            <person name="Ladd B."/>
            <person name="Jarett J.K."/>
            <person name="Geller-Mcgrath D.E."/>
            <person name="Sieber C.M."/>
            <person name="Emerson J.B."/>
            <person name="Anantharaman K."/>
            <person name="Thomas B.C."/>
            <person name="Malmstrom R."/>
            <person name="Stieglmeier M."/>
            <person name="Klingl A."/>
            <person name="Woyke T."/>
            <person name="Ryan C.M."/>
            <person name="Banfield J.F."/>
        </authorList>
    </citation>
    <scope>NUCLEOTIDE SEQUENCE [LARGE SCALE GENOMIC DNA]</scope>
    <source>
        <strain evidence="1">CG15_BIG_FIL_POST_REV_8_21_14_020_45_12</strain>
    </source>
</reference>
<dbReference type="EMBL" id="PFGC01000031">
    <property type="protein sequence ID" value="PIW37009.1"/>
    <property type="molecule type" value="Genomic_DNA"/>
</dbReference>
<feature type="non-terminal residue" evidence="1">
    <location>
        <position position="1"/>
    </location>
</feature>
<protein>
    <submittedName>
        <fullName evidence="1">Uncharacterized protein</fullName>
    </submittedName>
</protein>
<dbReference type="Proteomes" id="UP000230292">
    <property type="component" value="Unassembled WGS sequence"/>
</dbReference>